<organism evidence="2 3">
    <name type="scientific">Deinococcus rufus</name>
    <dbReference type="NCBI Taxonomy" id="2136097"/>
    <lineage>
        <taxon>Bacteria</taxon>
        <taxon>Thermotogati</taxon>
        <taxon>Deinococcota</taxon>
        <taxon>Deinococci</taxon>
        <taxon>Deinococcales</taxon>
        <taxon>Deinococcaceae</taxon>
        <taxon>Deinococcus</taxon>
    </lineage>
</organism>
<keyword evidence="3" id="KW-1185">Reference proteome</keyword>
<dbReference type="SUPFAM" id="SSF55729">
    <property type="entry name" value="Acyl-CoA N-acyltransferases (Nat)"/>
    <property type="match status" value="1"/>
</dbReference>
<dbReference type="Gene3D" id="3.40.630.30">
    <property type="match status" value="1"/>
</dbReference>
<protein>
    <submittedName>
        <fullName evidence="2">GNAT family protein</fullName>
    </submittedName>
</protein>
<evidence type="ECO:0000313" key="3">
    <source>
        <dbReference type="Proteomes" id="UP001595803"/>
    </source>
</evidence>
<name>A0ABV7Z2U1_9DEIO</name>
<dbReference type="PANTHER" id="PTHR43610:SF1">
    <property type="entry name" value="N-ACETYLTRANSFERASE DOMAIN-CONTAINING PROTEIN"/>
    <property type="match status" value="1"/>
</dbReference>
<dbReference type="PANTHER" id="PTHR43610">
    <property type="entry name" value="BLL6696 PROTEIN"/>
    <property type="match status" value="1"/>
</dbReference>
<sequence>MQHAVVLTDGDLTLRPLTEADIGPLCALAADCGDELRFMGSPPATPEYYRAGLDAPNQLLFVVEVAGTLAGSTRYGDLRSADAGVEIGWTWLHPRWYGTGVNRRMKRLLLAHAFTGMGMERVQLKTDILNRRSQAAIAALGAVREGVLRSHMRRPDGTMRDTVMYSVTASEWPQVQARLDDRISSAAAAGTD</sequence>
<proteinExistence type="predicted"/>
<feature type="domain" description="N-acetyltransferase" evidence="1">
    <location>
        <begin position="12"/>
        <end position="164"/>
    </location>
</feature>
<reference evidence="3" key="1">
    <citation type="journal article" date="2019" name="Int. J. Syst. Evol. Microbiol.">
        <title>The Global Catalogue of Microorganisms (GCM) 10K type strain sequencing project: providing services to taxonomists for standard genome sequencing and annotation.</title>
        <authorList>
            <consortium name="The Broad Institute Genomics Platform"/>
            <consortium name="The Broad Institute Genome Sequencing Center for Infectious Disease"/>
            <person name="Wu L."/>
            <person name="Ma J."/>
        </authorList>
    </citation>
    <scope>NUCLEOTIDE SEQUENCE [LARGE SCALE GENOMIC DNA]</scope>
    <source>
        <strain evidence="3">CCTCC AB 2017081</strain>
    </source>
</reference>
<gene>
    <name evidence="2" type="ORF">ACFOSB_02580</name>
</gene>
<comment type="caution">
    <text evidence="2">The sequence shown here is derived from an EMBL/GenBank/DDBJ whole genome shotgun (WGS) entry which is preliminary data.</text>
</comment>
<dbReference type="Pfam" id="PF13302">
    <property type="entry name" value="Acetyltransf_3"/>
    <property type="match status" value="1"/>
</dbReference>
<dbReference type="InterPro" id="IPR016181">
    <property type="entry name" value="Acyl_CoA_acyltransferase"/>
</dbReference>
<dbReference type="EMBL" id="JBHRZG010000002">
    <property type="protein sequence ID" value="MFC3831747.1"/>
    <property type="molecule type" value="Genomic_DNA"/>
</dbReference>
<evidence type="ECO:0000259" key="1">
    <source>
        <dbReference type="PROSITE" id="PS51186"/>
    </source>
</evidence>
<dbReference type="Proteomes" id="UP001595803">
    <property type="component" value="Unassembled WGS sequence"/>
</dbReference>
<dbReference type="RefSeq" id="WP_322473825.1">
    <property type="nucleotide sequence ID" value="NZ_JBHRZG010000002.1"/>
</dbReference>
<dbReference type="PROSITE" id="PS51186">
    <property type="entry name" value="GNAT"/>
    <property type="match status" value="1"/>
</dbReference>
<accession>A0ABV7Z2U1</accession>
<evidence type="ECO:0000313" key="2">
    <source>
        <dbReference type="EMBL" id="MFC3831747.1"/>
    </source>
</evidence>
<dbReference type="InterPro" id="IPR000182">
    <property type="entry name" value="GNAT_dom"/>
</dbReference>